<gene>
    <name evidence="1" type="ORF">CLN94_09745</name>
</gene>
<evidence type="ECO:0000313" key="2">
    <source>
        <dbReference type="Proteomes" id="UP000243507"/>
    </source>
</evidence>
<reference evidence="1 2" key="1">
    <citation type="submission" date="2017-09" db="EMBL/GenBank/DDBJ databases">
        <title>A multilocus sequence analysis scheme for characterization of bacteria in the genus Thioclava.</title>
        <authorList>
            <person name="Liu Y."/>
            <person name="Shao Z."/>
        </authorList>
    </citation>
    <scope>NUCLEOTIDE SEQUENCE [LARGE SCALE GENOMIC DNA]</scope>
    <source>
        <strain evidence="1 2">CAU 1312</strain>
    </source>
</reference>
<dbReference type="OrthoDB" id="7687351at2"/>
<dbReference type="AlphaFoldDB" id="A0A2A4CPB1"/>
<name>A0A2A4CPB1_9RHOB</name>
<accession>A0A2A4CPB1</accession>
<dbReference type="EMBL" id="NTJD01000006">
    <property type="protein sequence ID" value="PCD76455.1"/>
    <property type="molecule type" value="Genomic_DNA"/>
</dbReference>
<evidence type="ECO:0008006" key="3">
    <source>
        <dbReference type="Google" id="ProtNLM"/>
    </source>
</evidence>
<organism evidence="1 2">
    <name type="scientific">Pseudothioclava arenosa</name>
    <dbReference type="NCBI Taxonomy" id="1795308"/>
    <lineage>
        <taxon>Bacteria</taxon>
        <taxon>Pseudomonadati</taxon>
        <taxon>Pseudomonadota</taxon>
        <taxon>Alphaproteobacteria</taxon>
        <taxon>Rhodobacterales</taxon>
        <taxon>Paracoccaceae</taxon>
        <taxon>Pseudothioclava</taxon>
    </lineage>
</organism>
<evidence type="ECO:0000313" key="1">
    <source>
        <dbReference type="EMBL" id="PCD76455.1"/>
    </source>
</evidence>
<protein>
    <recommendedName>
        <fullName evidence="3">Gamma-glutamyl kinase</fullName>
    </recommendedName>
</protein>
<keyword evidence="2" id="KW-1185">Reference proteome</keyword>
<proteinExistence type="predicted"/>
<comment type="caution">
    <text evidence="1">The sequence shown here is derived from an EMBL/GenBank/DDBJ whole genome shotgun (WGS) entry which is preliminary data.</text>
</comment>
<dbReference type="InterPro" id="IPR027417">
    <property type="entry name" value="P-loop_NTPase"/>
</dbReference>
<dbReference type="RefSeq" id="WP_096433654.1">
    <property type="nucleotide sequence ID" value="NZ_NTJD01000006.1"/>
</dbReference>
<dbReference type="Proteomes" id="UP000243507">
    <property type="component" value="Unassembled WGS sequence"/>
</dbReference>
<dbReference type="SUPFAM" id="SSF52540">
    <property type="entry name" value="P-loop containing nucleoside triphosphate hydrolases"/>
    <property type="match status" value="1"/>
</dbReference>
<sequence>MLIGVEKRFIFVANTKSASTSIEHLLMPYSEVIHGGNARRKHSALRKVLGEYRFLFAQPEFAPETFFRFGVMREPIDWMGSWFRYRKGKGRKVQLPREMSFAEYWAETVSKAGDPRKTRRPNQHDIFVDRSGAPIVDVIIPHHRLDAYLGEICELLGIPFELAEKNVSALKAPKTQFIPEELLPEMRAFFERDYALWDQLETLNAAGMEKLRRRVLTS</sequence>